<keyword evidence="4 9" id="KW-0812">Transmembrane</keyword>
<dbReference type="CDD" id="cd18548">
    <property type="entry name" value="ABC_6TM_Tm287_like"/>
    <property type="match status" value="1"/>
</dbReference>
<dbReference type="Pfam" id="PF00005">
    <property type="entry name" value="ABC_tran"/>
    <property type="match status" value="1"/>
</dbReference>
<evidence type="ECO:0000313" key="12">
    <source>
        <dbReference type="EMBL" id="OAB87538.1"/>
    </source>
</evidence>
<sequence length="578" mass="61142">MTLVRLVRTHLRPYAAVLVLLLGLQLAGTLASLYLPSLNGRIIDEGVAVGDTGFILAAGTAMLVVSLVQVVATIGATRIGAQTAASLGRDVRASVFDRVGAFSAQELSRFGAPTLISRSTNDVTQVQQVVYMALAMMVTAPLTMVGGIIMALREDAGLSWLVAVAVPALAVAIGVVIARMIPHFQAMQRAVDSVNRILREQITGVRVVRAFVREDVERDRFARANETYTGTALAVGRLMALAFPLVMVIFNASTVAVIWFGAMRVDSGQMQVGALTAFMAYLIQILMSVMMATFMAMMVPRAAVSAGRITEVLETEPTVRAPDEPVALPAGPVGVELRGVSFAYPGAQEPVLREISVVARPGTTTAVVGSTGAGKTTLVGLVPRLQDVTGGQVLVGGVDVREADPEDLWSRLGIVPQRPYLFTGTVASNLRHGDPDATDDELWQALRVAQAEDFVRALPEGLDAPIAQGGTNVSGGQRQRLAIARALVRRPSVYLFDDSFSALDVATDARLRAALRPVTREATVLVVAQRVSSIVDADSIVVLDAGVVVGQGTHDELLASCPTYVEIVSSQQATQEAA</sequence>
<dbReference type="PANTHER" id="PTHR43394:SF1">
    <property type="entry name" value="ATP-BINDING CASSETTE SUB-FAMILY B MEMBER 10, MITOCHONDRIAL"/>
    <property type="match status" value="1"/>
</dbReference>
<evidence type="ECO:0000256" key="7">
    <source>
        <dbReference type="ARBA" id="ARBA00022989"/>
    </source>
</evidence>
<dbReference type="GO" id="GO:0015421">
    <property type="term" value="F:ABC-type oligopeptide transporter activity"/>
    <property type="evidence" value="ECO:0007669"/>
    <property type="project" value="TreeGrafter"/>
</dbReference>
<keyword evidence="7 9" id="KW-1133">Transmembrane helix</keyword>
<dbReference type="InterPro" id="IPR027417">
    <property type="entry name" value="P-loop_NTPase"/>
</dbReference>
<dbReference type="RefSeq" id="WP_068272967.1">
    <property type="nucleotide sequence ID" value="NZ_LQZG01000002.1"/>
</dbReference>
<dbReference type="Proteomes" id="UP000076976">
    <property type="component" value="Unassembled WGS sequence"/>
</dbReference>
<feature type="domain" description="ABC transmembrane type-1" evidence="11">
    <location>
        <begin position="19"/>
        <end position="301"/>
    </location>
</feature>
<feature type="transmembrane region" description="Helical" evidence="9">
    <location>
        <begin position="274"/>
        <end position="299"/>
    </location>
</feature>
<dbReference type="InterPro" id="IPR003439">
    <property type="entry name" value="ABC_transporter-like_ATP-bd"/>
</dbReference>
<keyword evidence="5" id="KW-0547">Nucleotide-binding</keyword>
<dbReference type="PROSITE" id="PS00211">
    <property type="entry name" value="ABC_TRANSPORTER_1"/>
    <property type="match status" value="1"/>
</dbReference>
<accession>A0A176QCQ5</accession>
<feature type="transmembrane region" description="Helical" evidence="9">
    <location>
        <begin position="129"/>
        <end position="152"/>
    </location>
</feature>
<comment type="subcellular location">
    <subcellularLocation>
        <location evidence="1">Cell membrane</location>
        <topology evidence="1">Multi-pass membrane protein</topology>
    </subcellularLocation>
</comment>
<feature type="transmembrane region" description="Helical" evidence="9">
    <location>
        <begin position="55"/>
        <end position="76"/>
    </location>
</feature>
<keyword evidence="13" id="KW-1185">Reference proteome</keyword>
<dbReference type="GO" id="GO:0005524">
    <property type="term" value="F:ATP binding"/>
    <property type="evidence" value="ECO:0007669"/>
    <property type="project" value="UniProtKB-KW"/>
</dbReference>
<protein>
    <submittedName>
        <fullName evidence="12">Multidrug ABC transporter ATP-binding protein</fullName>
    </submittedName>
</protein>
<dbReference type="Pfam" id="PF00664">
    <property type="entry name" value="ABC_membrane"/>
    <property type="match status" value="1"/>
</dbReference>
<dbReference type="FunFam" id="1.20.1560.10:FF:000040">
    <property type="entry name" value="Multidrug ABC transporter ATP-binding protein"/>
    <property type="match status" value="1"/>
</dbReference>
<evidence type="ECO:0000256" key="9">
    <source>
        <dbReference type="SAM" id="Phobius"/>
    </source>
</evidence>
<evidence type="ECO:0000256" key="3">
    <source>
        <dbReference type="ARBA" id="ARBA00022475"/>
    </source>
</evidence>
<dbReference type="Gene3D" id="3.40.50.300">
    <property type="entry name" value="P-loop containing nucleotide triphosphate hydrolases"/>
    <property type="match status" value="1"/>
</dbReference>
<dbReference type="EMBL" id="LQZG01000002">
    <property type="protein sequence ID" value="OAB87538.1"/>
    <property type="molecule type" value="Genomic_DNA"/>
</dbReference>
<evidence type="ECO:0000259" key="11">
    <source>
        <dbReference type="PROSITE" id="PS50929"/>
    </source>
</evidence>
<organism evidence="12 13">
    <name type="scientific">Janibacter melonis</name>
    <dbReference type="NCBI Taxonomy" id="262209"/>
    <lineage>
        <taxon>Bacteria</taxon>
        <taxon>Bacillati</taxon>
        <taxon>Actinomycetota</taxon>
        <taxon>Actinomycetes</taxon>
        <taxon>Micrococcales</taxon>
        <taxon>Intrasporangiaceae</taxon>
        <taxon>Janibacter</taxon>
    </lineage>
</organism>
<evidence type="ECO:0000259" key="10">
    <source>
        <dbReference type="PROSITE" id="PS50893"/>
    </source>
</evidence>
<dbReference type="InterPro" id="IPR011527">
    <property type="entry name" value="ABC1_TM_dom"/>
</dbReference>
<feature type="transmembrane region" description="Helical" evidence="9">
    <location>
        <begin position="238"/>
        <end position="262"/>
    </location>
</feature>
<dbReference type="InterPro" id="IPR039421">
    <property type="entry name" value="Type_1_exporter"/>
</dbReference>
<keyword evidence="8 9" id="KW-0472">Membrane</keyword>
<evidence type="ECO:0000256" key="8">
    <source>
        <dbReference type="ARBA" id="ARBA00023136"/>
    </source>
</evidence>
<keyword evidence="2" id="KW-0813">Transport</keyword>
<evidence type="ECO:0000256" key="4">
    <source>
        <dbReference type="ARBA" id="ARBA00022692"/>
    </source>
</evidence>
<keyword evidence="3" id="KW-1003">Cell membrane</keyword>
<dbReference type="AlphaFoldDB" id="A0A176QCQ5"/>
<dbReference type="InterPro" id="IPR017871">
    <property type="entry name" value="ABC_transporter-like_CS"/>
</dbReference>
<feature type="domain" description="ABC transporter" evidence="10">
    <location>
        <begin position="335"/>
        <end position="570"/>
    </location>
</feature>
<dbReference type="FunFam" id="3.40.50.300:FF:000854">
    <property type="entry name" value="Multidrug ABC transporter ATP-binding protein"/>
    <property type="match status" value="1"/>
</dbReference>
<evidence type="ECO:0000256" key="2">
    <source>
        <dbReference type="ARBA" id="ARBA00022448"/>
    </source>
</evidence>
<feature type="transmembrane region" description="Helical" evidence="9">
    <location>
        <begin position="158"/>
        <end position="181"/>
    </location>
</feature>
<evidence type="ECO:0000256" key="6">
    <source>
        <dbReference type="ARBA" id="ARBA00022840"/>
    </source>
</evidence>
<dbReference type="SUPFAM" id="SSF90123">
    <property type="entry name" value="ABC transporter transmembrane region"/>
    <property type="match status" value="1"/>
</dbReference>
<proteinExistence type="predicted"/>
<dbReference type="Gene3D" id="1.20.1560.10">
    <property type="entry name" value="ABC transporter type 1, transmembrane domain"/>
    <property type="match status" value="1"/>
</dbReference>
<evidence type="ECO:0000256" key="1">
    <source>
        <dbReference type="ARBA" id="ARBA00004651"/>
    </source>
</evidence>
<dbReference type="STRING" id="262209.AWH69_05585"/>
<dbReference type="SUPFAM" id="SSF52540">
    <property type="entry name" value="P-loop containing nucleoside triphosphate hydrolases"/>
    <property type="match status" value="1"/>
</dbReference>
<evidence type="ECO:0000313" key="13">
    <source>
        <dbReference type="Proteomes" id="UP000076976"/>
    </source>
</evidence>
<dbReference type="PROSITE" id="PS50893">
    <property type="entry name" value="ABC_TRANSPORTER_2"/>
    <property type="match status" value="1"/>
</dbReference>
<dbReference type="InterPro" id="IPR036640">
    <property type="entry name" value="ABC1_TM_sf"/>
</dbReference>
<dbReference type="SMART" id="SM00382">
    <property type="entry name" value="AAA"/>
    <property type="match status" value="1"/>
</dbReference>
<dbReference type="GO" id="GO:0016887">
    <property type="term" value="F:ATP hydrolysis activity"/>
    <property type="evidence" value="ECO:0007669"/>
    <property type="project" value="InterPro"/>
</dbReference>
<reference evidence="12 13" key="1">
    <citation type="submission" date="2016-01" db="EMBL/GenBank/DDBJ databases">
        <title>Janibacter melonis strain CD11_4 genome sequencing and assembly.</title>
        <authorList>
            <person name="Nair G.R."/>
            <person name="Kaur G."/>
            <person name="Chander A.M."/>
            <person name="Mayilraj S."/>
        </authorList>
    </citation>
    <scope>NUCLEOTIDE SEQUENCE [LARGE SCALE GENOMIC DNA]</scope>
    <source>
        <strain evidence="12 13">CD11-4</strain>
    </source>
</reference>
<dbReference type="InterPro" id="IPR003593">
    <property type="entry name" value="AAA+_ATPase"/>
</dbReference>
<evidence type="ECO:0000256" key="5">
    <source>
        <dbReference type="ARBA" id="ARBA00022741"/>
    </source>
</evidence>
<gene>
    <name evidence="12" type="ORF">AWH69_05585</name>
</gene>
<dbReference type="GO" id="GO:0005886">
    <property type="term" value="C:plasma membrane"/>
    <property type="evidence" value="ECO:0007669"/>
    <property type="project" value="UniProtKB-SubCell"/>
</dbReference>
<comment type="caution">
    <text evidence="12">The sequence shown here is derived from an EMBL/GenBank/DDBJ whole genome shotgun (WGS) entry which is preliminary data.</text>
</comment>
<dbReference type="PROSITE" id="PS50929">
    <property type="entry name" value="ABC_TM1F"/>
    <property type="match status" value="1"/>
</dbReference>
<keyword evidence="6 12" id="KW-0067">ATP-binding</keyword>
<name>A0A176QCQ5_9MICO</name>
<dbReference type="PANTHER" id="PTHR43394">
    <property type="entry name" value="ATP-DEPENDENT PERMEASE MDL1, MITOCHONDRIAL"/>
    <property type="match status" value="1"/>
</dbReference>